<dbReference type="PANTHER" id="PTHR39608">
    <property type="entry name" value="INTEGRAL MEMBRANE PROTEIN (AFU_ORTHOLOGUE AFUA_5G08640)"/>
    <property type="match status" value="1"/>
</dbReference>
<dbReference type="AlphaFoldDB" id="A0A2J6TJM4"/>
<feature type="region of interest" description="Disordered" evidence="1">
    <location>
        <begin position="179"/>
        <end position="199"/>
    </location>
</feature>
<evidence type="ECO:0000313" key="4">
    <source>
        <dbReference type="Proteomes" id="UP000235371"/>
    </source>
</evidence>
<keyword evidence="2" id="KW-0812">Transmembrane</keyword>
<keyword evidence="2" id="KW-1133">Transmembrane helix</keyword>
<dbReference type="Proteomes" id="UP000235371">
    <property type="component" value="Unassembled WGS sequence"/>
</dbReference>
<reference evidence="3 4" key="1">
    <citation type="submission" date="2016-04" db="EMBL/GenBank/DDBJ databases">
        <title>A degradative enzymes factory behind the ericoid mycorrhizal symbiosis.</title>
        <authorList>
            <consortium name="DOE Joint Genome Institute"/>
            <person name="Martino E."/>
            <person name="Morin E."/>
            <person name="Grelet G."/>
            <person name="Kuo A."/>
            <person name="Kohler A."/>
            <person name="Daghino S."/>
            <person name="Barry K."/>
            <person name="Choi C."/>
            <person name="Cichocki N."/>
            <person name="Clum A."/>
            <person name="Copeland A."/>
            <person name="Hainaut M."/>
            <person name="Haridas S."/>
            <person name="Labutti K."/>
            <person name="Lindquist E."/>
            <person name="Lipzen A."/>
            <person name="Khouja H.-R."/>
            <person name="Murat C."/>
            <person name="Ohm R."/>
            <person name="Olson A."/>
            <person name="Spatafora J."/>
            <person name="Veneault-Fourrey C."/>
            <person name="Henrissat B."/>
            <person name="Grigoriev I."/>
            <person name="Martin F."/>
            <person name="Perotto S."/>
        </authorList>
    </citation>
    <scope>NUCLEOTIDE SEQUENCE [LARGE SCALE GENOMIC DNA]</scope>
    <source>
        <strain evidence="3 4">E</strain>
    </source>
</reference>
<keyword evidence="2" id="KW-0472">Membrane</keyword>
<feature type="transmembrane region" description="Helical" evidence="2">
    <location>
        <begin position="70"/>
        <end position="90"/>
    </location>
</feature>
<evidence type="ECO:0000256" key="1">
    <source>
        <dbReference type="SAM" id="MobiDB-lite"/>
    </source>
</evidence>
<evidence type="ECO:0000313" key="3">
    <source>
        <dbReference type="EMBL" id="PMD63214.1"/>
    </source>
</evidence>
<dbReference type="GeneID" id="36594638"/>
<gene>
    <name evidence="3" type="ORF">K444DRAFT_661259</name>
</gene>
<name>A0A2J6TJM4_9HELO</name>
<dbReference type="RefSeq" id="XP_024740118.1">
    <property type="nucleotide sequence ID" value="XM_024886561.1"/>
</dbReference>
<feature type="transmembrane region" description="Helical" evidence="2">
    <location>
        <begin position="137"/>
        <end position="160"/>
    </location>
</feature>
<accession>A0A2J6TJM4</accession>
<dbReference type="PANTHER" id="PTHR39608:SF1">
    <property type="entry name" value="INTEGRAL MEMBRANE PROTEIN (AFU_ORTHOLOGUE AFUA_5G08640)"/>
    <property type="match status" value="1"/>
</dbReference>
<dbReference type="EMBL" id="KZ613782">
    <property type="protein sequence ID" value="PMD63214.1"/>
    <property type="molecule type" value="Genomic_DNA"/>
</dbReference>
<feature type="transmembrane region" description="Helical" evidence="2">
    <location>
        <begin position="46"/>
        <end position="64"/>
    </location>
</feature>
<proteinExistence type="predicted"/>
<keyword evidence="4" id="KW-1185">Reference proteome</keyword>
<feature type="transmembrane region" description="Helical" evidence="2">
    <location>
        <begin position="12"/>
        <end position="34"/>
    </location>
</feature>
<organism evidence="3 4">
    <name type="scientific">Hyaloscypha bicolor E</name>
    <dbReference type="NCBI Taxonomy" id="1095630"/>
    <lineage>
        <taxon>Eukaryota</taxon>
        <taxon>Fungi</taxon>
        <taxon>Dikarya</taxon>
        <taxon>Ascomycota</taxon>
        <taxon>Pezizomycotina</taxon>
        <taxon>Leotiomycetes</taxon>
        <taxon>Helotiales</taxon>
        <taxon>Hyaloscyphaceae</taxon>
        <taxon>Hyaloscypha</taxon>
        <taxon>Hyaloscypha bicolor</taxon>
    </lineage>
</organism>
<protein>
    <submittedName>
        <fullName evidence="3">Uncharacterized protein</fullName>
    </submittedName>
</protein>
<sequence>MGTASKVVSVVFRIGELTCACIVLGILGRFLYLLDLGNGHADSKIIYAEVIAGISVAASIILLPPFLYSFWAFPLDCALFICWMVAFGLLDNLSGAHTCSSYWYTNYWGYYWGRLWYHPYPIYTPVGNVGCGPWRTVLAFSFIGGLCWLVNSFIGLYVVFTKRDDRKHLNEKSGTRMDDIHRETGQTQAQTPADTGAVA</sequence>
<evidence type="ECO:0000256" key="2">
    <source>
        <dbReference type="SAM" id="Phobius"/>
    </source>
</evidence>
<dbReference type="OrthoDB" id="4074965at2759"/>
<dbReference type="InParanoid" id="A0A2J6TJM4"/>
<feature type="transmembrane region" description="Helical" evidence="2">
    <location>
        <begin position="102"/>
        <end position="117"/>
    </location>
</feature>